<evidence type="ECO:0000256" key="1">
    <source>
        <dbReference type="SAM" id="MobiDB-lite"/>
    </source>
</evidence>
<sequence>MPSATPFAAVAASATTQSRSFEASSREVTSEPAATVVPFDVTEVSESTSATGSRSRLPVGSQNAQRYSAPYRSGMRSSEPMAILGSVPRRKRRSSVPVEVSESMEVRSEVQAPRGHGMGRCQAATACGPVLRWSWCGGVAQVIDAASPREDTEAMTVVPAAAIASSRVHRTWRRTLSRT</sequence>
<accession>A0A1J5Q751</accession>
<feature type="region of interest" description="Disordered" evidence="1">
    <location>
        <begin position="46"/>
        <end position="75"/>
    </location>
</feature>
<feature type="compositionally biased region" description="Low complexity" evidence="1">
    <location>
        <begin position="1"/>
        <end position="20"/>
    </location>
</feature>
<evidence type="ECO:0000313" key="2">
    <source>
        <dbReference type="EMBL" id="OIQ79216.1"/>
    </source>
</evidence>
<comment type="caution">
    <text evidence="2">The sequence shown here is derived from an EMBL/GenBank/DDBJ whole genome shotgun (WGS) entry which is preliminary data.</text>
</comment>
<feature type="compositionally biased region" description="Polar residues" evidence="1">
    <location>
        <begin position="46"/>
        <end position="66"/>
    </location>
</feature>
<name>A0A1J5Q751_9ZZZZ</name>
<dbReference type="EMBL" id="MLJW01001254">
    <property type="protein sequence ID" value="OIQ79216.1"/>
    <property type="molecule type" value="Genomic_DNA"/>
</dbReference>
<gene>
    <name evidence="2" type="ORF">GALL_390560</name>
</gene>
<feature type="region of interest" description="Disordered" evidence="1">
    <location>
        <begin position="1"/>
        <end position="34"/>
    </location>
</feature>
<proteinExistence type="predicted"/>
<feature type="region of interest" description="Disordered" evidence="1">
    <location>
        <begin position="87"/>
        <end position="119"/>
    </location>
</feature>
<protein>
    <submittedName>
        <fullName evidence="2">Uncharacterized protein</fullName>
    </submittedName>
</protein>
<reference evidence="2" key="1">
    <citation type="submission" date="2016-10" db="EMBL/GenBank/DDBJ databases">
        <title>Sequence of Gallionella enrichment culture.</title>
        <authorList>
            <person name="Poehlein A."/>
            <person name="Muehling M."/>
            <person name="Daniel R."/>
        </authorList>
    </citation>
    <scope>NUCLEOTIDE SEQUENCE</scope>
</reference>
<dbReference type="AlphaFoldDB" id="A0A1J5Q751"/>
<organism evidence="2">
    <name type="scientific">mine drainage metagenome</name>
    <dbReference type="NCBI Taxonomy" id="410659"/>
    <lineage>
        <taxon>unclassified sequences</taxon>
        <taxon>metagenomes</taxon>
        <taxon>ecological metagenomes</taxon>
    </lineage>
</organism>